<dbReference type="PANTHER" id="PTHR30558">
    <property type="entry name" value="EXBD MEMBRANE COMPONENT OF PMF-DRIVEN MACROMOLECULE IMPORT SYSTEM"/>
    <property type="match status" value="1"/>
</dbReference>
<evidence type="ECO:0000313" key="9">
    <source>
        <dbReference type="EMBL" id="MBR9727395.1"/>
    </source>
</evidence>
<evidence type="ECO:0000256" key="4">
    <source>
        <dbReference type="ARBA" id="ARBA00022692"/>
    </source>
</evidence>
<feature type="transmembrane region" description="Helical" evidence="8">
    <location>
        <begin position="20"/>
        <end position="41"/>
    </location>
</feature>
<keyword evidence="4 7" id="KW-0812">Transmembrane</keyword>
<evidence type="ECO:0000256" key="2">
    <source>
        <dbReference type="ARBA" id="ARBA00005811"/>
    </source>
</evidence>
<organism evidence="9 10">
    <name type="scientific">Shewanella intestini</name>
    <dbReference type="NCBI Taxonomy" id="2017544"/>
    <lineage>
        <taxon>Bacteria</taxon>
        <taxon>Pseudomonadati</taxon>
        <taxon>Pseudomonadota</taxon>
        <taxon>Gammaproteobacteria</taxon>
        <taxon>Alteromonadales</taxon>
        <taxon>Shewanellaceae</taxon>
        <taxon>Shewanella</taxon>
    </lineage>
</organism>
<dbReference type="InterPro" id="IPR003400">
    <property type="entry name" value="ExbD"/>
</dbReference>
<proteinExistence type="inferred from homology"/>
<comment type="subcellular location">
    <subcellularLocation>
        <location evidence="1">Cell membrane</location>
        <topology evidence="1">Single-pass membrane protein</topology>
    </subcellularLocation>
    <subcellularLocation>
        <location evidence="7">Cell membrane</location>
        <topology evidence="7">Single-pass type II membrane protein</topology>
    </subcellularLocation>
</comment>
<keyword evidence="7" id="KW-0813">Transport</keyword>
<keyword evidence="5 8" id="KW-1133">Transmembrane helix</keyword>
<evidence type="ECO:0000256" key="7">
    <source>
        <dbReference type="RuleBase" id="RU003879"/>
    </source>
</evidence>
<evidence type="ECO:0000313" key="10">
    <source>
        <dbReference type="Proteomes" id="UP000811844"/>
    </source>
</evidence>
<dbReference type="Pfam" id="PF02472">
    <property type="entry name" value="ExbD"/>
    <property type="match status" value="1"/>
</dbReference>
<dbReference type="PANTHER" id="PTHR30558:SF13">
    <property type="entry name" value="BIOPOLYMER TRANSPORT PROTEIN EXBD2"/>
    <property type="match status" value="1"/>
</dbReference>
<accession>A0ABS5I043</accession>
<reference evidence="9 10" key="1">
    <citation type="submission" date="2020-02" db="EMBL/GenBank/DDBJ databases">
        <title>Shewanella WXL01 sp. nov., a marine bacterium isolated from green algae in Luhuitou Fringing Reef (Northern South China Sea).</title>
        <authorList>
            <person name="Wang X."/>
        </authorList>
    </citation>
    <scope>NUCLEOTIDE SEQUENCE [LARGE SCALE GENOMIC DNA]</scope>
    <source>
        <strain evidence="9 10">MCCC 1A01895</strain>
    </source>
</reference>
<keyword evidence="10" id="KW-1185">Reference proteome</keyword>
<keyword evidence="7" id="KW-0653">Protein transport</keyword>
<dbReference type="EMBL" id="JAAIKR010000003">
    <property type="protein sequence ID" value="MBR9727395.1"/>
    <property type="molecule type" value="Genomic_DNA"/>
</dbReference>
<evidence type="ECO:0000256" key="5">
    <source>
        <dbReference type="ARBA" id="ARBA00022989"/>
    </source>
</evidence>
<dbReference type="RefSeq" id="WP_153662517.1">
    <property type="nucleotide sequence ID" value="NZ_JAAIKR010000003.1"/>
</dbReference>
<evidence type="ECO:0000256" key="3">
    <source>
        <dbReference type="ARBA" id="ARBA00022475"/>
    </source>
</evidence>
<name>A0ABS5I043_9GAMM</name>
<evidence type="ECO:0000256" key="1">
    <source>
        <dbReference type="ARBA" id="ARBA00004162"/>
    </source>
</evidence>
<keyword evidence="3" id="KW-1003">Cell membrane</keyword>
<evidence type="ECO:0000256" key="6">
    <source>
        <dbReference type="ARBA" id="ARBA00023136"/>
    </source>
</evidence>
<sequence length="133" mass="14264">MRKYRNILSQQSQKQLAVDISPLLDVVFILLIFFIVSAVFVKETGVNIERPQAISATQAAQSSVLIALTETGEVWYGGAQIGLAGVAPLIRQMPNKPIVIQADKRAETGLLVALIDACKLATKSSVSIATKKG</sequence>
<keyword evidence="6 8" id="KW-0472">Membrane</keyword>
<comment type="caution">
    <text evidence="9">The sequence shown here is derived from an EMBL/GenBank/DDBJ whole genome shotgun (WGS) entry which is preliminary data.</text>
</comment>
<protein>
    <submittedName>
        <fullName evidence="9">Biopolymer transporter ExbD</fullName>
    </submittedName>
</protein>
<gene>
    <name evidence="9" type="ORF">G3R48_05235</name>
</gene>
<evidence type="ECO:0000256" key="8">
    <source>
        <dbReference type="SAM" id="Phobius"/>
    </source>
</evidence>
<dbReference type="Proteomes" id="UP000811844">
    <property type="component" value="Unassembled WGS sequence"/>
</dbReference>
<comment type="similarity">
    <text evidence="2 7">Belongs to the ExbD/TolR family.</text>
</comment>